<dbReference type="PANTHER" id="PTHR23513">
    <property type="entry name" value="INTEGRAL MEMBRANE EFFLUX PROTEIN-RELATED"/>
    <property type="match status" value="1"/>
</dbReference>
<dbReference type="InterPro" id="IPR011701">
    <property type="entry name" value="MFS"/>
</dbReference>
<feature type="transmembrane region" description="Helical" evidence="6">
    <location>
        <begin position="312"/>
        <end position="332"/>
    </location>
</feature>
<organism evidence="7 8">
    <name type="scientific">Saccharopolyspora taberi</name>
    <dbReference type="NCBI Taxonomy" id="60895"/>
    <lineage>
        <taxon>Bacteria</taxon>
        <taxon>Bacillati</taxon>
        <taxon>Actinomycetota</taxon>
        <taxon>Actinomycetes</taxon>
        <taxon>Pseudonocardiales</taxon>
        <taxon>Pseudonocardiaceae</taxon>
        <taxon>Saccharopolyspora</taxon>
    </lineage>
</organism>
<evidence type="ECO:0000256" key="3">
    <source>
        <dbReference type="ARBA" id="ARBA00022692"/>
    </source>
</evidence>
<feature type="transmembrane region" description="Helical" evidence="6">
    <location>
        <begin position="285"/>
        <end position="306"/>
    </location>
</feature>
<evidence type="ECO:0000256" key="1">
    <source>
        <dbReference type="ARBA" id="ARBA00004651"/>
    </source>
</evidence>
<dbReference type="Proteomes" id="UP001500979">
    <property type="component" value="Unassembled WGS sequence"/>
</dbReference>
<protein>
    <recommendedName>
        <fullName evidence="9">MFS transporter</fullName>
    </recommendedName>
</protein>
<feature type="transmembrane region" description="Helical" evidence="6">
    <location>
        <begin position="141"/>
        <end position="160"/>
    </location>
</feature>
<evidence type="ECO:0000256" key="5">
    <source>
        <dbReference type="ARBA" id="ARBA00023136"/>
    </source>
</evidence>
<gene>
    <name evidence="7" type="ORF">GCM10010470_36440</name>
</gene>
<comment type="subcellular location">
    <subcellularLocation>
        <location evidence="1">Cell membrane</location>
        <topology evidence="1">Multi-pass membrane protein</topology>
    </subcellularLocation>
</comment>
<feature type="transmembrane region" description="Helical" evidence="6">
    <location>
        <begin position="43"/>
        <end position="64"/>
    </location>
</feature>
<keyword evidence="8" id="KW-1185">Reference proteome</keyword>
<evidence type="ECO:0000256" key="2">
    <source>
        <dbReference type="ARBA" id="ARBA00022475"/>
    </source>
</evidence>
<dbReference type="Gene3D" id="1.20.1250.20">
    <property type="entry name" value="MFS general substrate transporter like domains"/>
    <property type="match status" value="1"/>
</dbReference>
<reference evidence="7 8" key="1">
    <citation type="journal article" date="2019" name="Int. J. Syst. Evol. Microbiol.">
        <title>The Global Catalogue of Microorganisms (GCM) 10K type strain sequencing project: providing services to taxonomists for standard genome sequencing and annotation.</title>
        <authorList>
            <consortium name="The Broad Institute Genomics Platform"/>
            <consortium name="The Broad Institute Genome Sequencing Center for Infectious Disease"/>
            <person name="Wu L."/>
            <person name="Ma J."/>
        </authorList>
    </citation>
    <scope>NUCLEOTIDE SEQUENCE [LARGE SCALE GENOMIC DNA]</scope>
    <source>
        <strain evidence="7 8">JCM 9383</strain>
    </source>
</reference>
<dbReference type="RefSeq" id="WP_344681180.1">
    <property type="nucleotide sequence ID" value="NZ_BAAAUX010000014.1"/>
</dbReference>
<evidence type="ECO:0000313" key="7">
    <source>
        <dbReference type="EMBL" id="GAA2797968.1"/>
    </source>
</evidence>
<keyword evidence="2" id="KW-1003">Cell membrane</keyword>
<feature type="transmembrane region" description="Helical" evidence="6">
    <location>
        <begin position="254"/>
        <end position="273"/>
    </location>
</feature>
<dbReference type="Pfam" id="PF07690">
    <property type="entry name" value="MFS_1"/>
    <property type="match status" value="1"/>
</dbReference>
<evidence type="ECO:0008006" key="9">
    <source>
        <dbReference type="Google" id="ProtNLM"/>
    </source>
</evidence>
<feature type="transmembrane region" description="Helical" evidence="6">
    <location>
        <begin position="377"/>
        <end position="397"/>
    </location>
</feature>
<keyword evidence="3 6" id="KW-0812">Transmembrane</keyword>
<name>A0ABN3VET2_9PSEU</name>
<evidence type="ECO:0000256" key="4">
    <source>
        <dbReference type="ARBA" id="ARBA00022989"/>
    </source>
</evidence>
<feature type="transmembrane region" description="Helical" evidence="6">
    <location>
        <begin position="352"/>
        <end position="371"/>
    </location>
</feature>
<evidence type="ECO:0000256" key="6">
    <source>
        <dbReference type="SAM" id="Phobius"/>
    </source>
</evidence>
<feature type="transmembrane region" description="Helical" evidence="6">
    <location>
        <begin position="76"/>
        <end position="94"/>
    </location>
</feature>
<keyword evidence="5 6" id="KW-0472">Membrane</keyword>
<dbReference type="PANTHER" id="PTHR23513:SF6">
    <property type="entry name" value="MAJOR FACILITATOR SUPERFAMILY ASSOCIATED DOMAIN-CONTAINING PROTEIN"/>
    <property type="match status" value="1"/>
</dbReference>
<feature type="transmembrane region" description="Helical" evidence="6">
    <location>
        <begin position="166"/>
        <end position="183"/>
    </location>
</feature>
<accession>A0ABN3VET2</accession>
<sequence>MSVLPERRDQLLAAFVTAGSVFGDTAAQSALVLEFHDTASQPSWAITALLMAAAVPAAIVFPFVGAVADRFDSRHLMTVSAAASASCCLGLAAADSFWGVLLLVALLSVLASVGTTTLNALMPALARPGRLASVMAVQRGAALMGATAGLSLGGVLSGAFGTDVVLLLDSASFALLGAGCAAIRTRRRAGTLACKGPRAARASRRPDASAKRFWSAHPLLLTATVSSGAVSLFATTTNVVQVFFVKDVVGTDDAGYGLVSACWMAGMVVAVPLAGRVPDRLRPLVAMTIACESATGLVFLVCSAWPTVPVTAACYVAGGLASSGVIIARGTLVQLLSREESRGRVQAAAGAARRFAGAAALALGAVSLEIFGARGTFAFAGLGSVVISAVCGLRLAVVLQRASAEPAAAHPIPARRERL</sequence>
<feature type="transmembrane region" description="Helical" evidence="6">
    <location>
        <begin position="213"/>
        <end position="234"/>
    </location>
</feature>
<dbReference type="EMBL" id="BAAAUX010000014">
    <property type="protein sequence ID" value="GAA2797968.1"/>
    <property type="molecule type" value="Genomic_DNA"/>
</dbReference>
<comment type="caution">
    <text evidence="7">The sequence shown here is derived from an EMBL/GenBank/DDBJ whole genome shotgun (WGS) entry which is preliminary data.</text>
</comment>
<feature type="transmembrane region" description="Helical" evidence="6">
    <location>
        <begin position="100"/>
        <end position="121"/>
    </location>
</feature>
<dbReference type="SUPFAM" id="SSF103473">
    <property type="entry name" value="MFS general substrate transporter"/>
    <property type="match status" value="1"/>
</dbReference>
<proteinExistence type="predicted"/>
<dbReference type="InterPro" id="IPR036259">
    <property type="entry name" value="MFS_trans_sf"/>
</dbReference>
<keyword evidence="4 6" id="KW-1133">Transmembrane helix</keyword>
<evidence type="ECO:0000313" key="8">
    <source>
        <dbReference type="Proteomes" id="UP001500979"/>
    </source>
</evidence>